<organism evidence="3 4">
    <name type="scientific">Harryflintia acetispora</name>
    <dbReference type="NCBI Taxonomy" id="1849041"/>
    <lineage>
        <taxon>Bacteria</taxon>
        <taxon>Bacillati</taxon>
        <taxon>Bacillota</taxon>
        <taxon>Clostridia</taxon>
        <taxon>Eubacteriales</taxon>
        <taxon>Oscillospiraceae</taxon>
        <taxon>Harryflintia</taxon>
    </lineage>
</organism>
<keyword evidence="4" id="KW-1185">Reference proteome</keyword>
<feature type="region of interest" description="Disordered" evidence="1">
    <location>
        <begin position="276"/>
        <end position="308"/>
    </location>
</feature>
<keyword evidence="2" id="KW-0472">Membrane</keyword>
<gene>
    <name evidence="3" type="ORF">EDD78_102249</name>
</gene>
<dbReference type="PANTHER" id="PTHR40076">
    <property type="entry name" value="MEMBRANE PROTEIN-RELATED"/>
    <property type="match status" value="1"/>
</dbReference>
<proteinExistence type="predicted"/>
<sequence length="308" mass="34515">MSVRSKIKSNAKKAVSQNFVKTLTVTIILFCIVLLYIVLVMMANTVIELLSSTLALPGILRGWGYVSSPAVVGASLLLQLILFSPLMVGAARWFYRLMGQEGSDVFDLFEFFSSFRQYFGSFWLELNLTLRSFLYTFLFTLVPVVIVGLGSFLVTGEFGEAMGGPAATLVGSMLLIAGVVLLIVSAIFSWIFLKRYFLARYLYSGGECTARQAIKQSVYFMRGRKTELFFFDLTFLGWFLACVLIVPFFYVAPYYMSSCALYARYLIEYGHRYQQTAPQPQPTKEFDCAPDEAAGDPEEPQSGEAQPQ</sequence>
<feature type="transmembrane region" description="Helical" evidence="2">
    <location>
        <begin position="20"/>
        <end position="43"/>
    </location>
</feature>
<comment type="caution">
    <text evidence="3">The sequence shown here is derived from an EMBL/GenBank/DDBJ whole genome shotgun (WGS) entry which is preliminary data.</text>
</comment>
<feature type="compositionally biased region" description="Acidic residues" evidence="1">
    <location>
        <begin position="288"/>
        <end position="301"/>
    </location>
</feature>
<dbReference type="PANTHER" id="PTHR40076:SF1">
    <property type="entry name" value="MEMBRANE PROTEIN"/>
    <property type="match status" value="1"/>
</dbReference>
<feature type="transmembrane region" description="Helical" evidence="2">
    <location>
        <begin position="228"/>
        <end position="250"/>
    </location>
</feature>
<keyword evidence="2" id="KW-0812">Transmembrane</keyword>
<protein>
    <submittedName>
        <fullName evidence="3">Uncharacterized protein DUF975</fullName>
    </submittedName>
</protein>
<feature type="transmembrane region" description="Helical" evidence="2">
    <location>
        <begin position="63"/>
        <end position="88"/>
    </location>
</feature>
<keyword evidence="2" id="KW-1133">Transmembrane helix</keyword>
<dbReference type="EMBL" id="SLUK01000002">
    <property type="protein sequence ID" value="TCL44624.1"/>
    <property type="molecule type" value="Genomic_DNA"/>
</dbReference>
<accession>A0A9X8Y8Y4</accession>
<evidence type="ECO:0000256" key="2">
    <source>
        <dbReference type="SAM" id="Phobius"/>
    </source>
</evidence>
<evidence type="ECO:0000256" key="1">
    <source>
        <dbReference type="SAM" id="MobiDB-lite"/>
    </source>
</evidence>
<feature type="transmembrane region" description="Helical" evidence="2">
    <location>
        <begin position="133"/>
        <end position="154"/>
    </location>
</feature>
<name>A0A9X8Y8Y4_9FIRM</name>
<dbReference type="Pfam" id="PF06161">
    <property type="entry name" value="DUF975"/>
    <property type="match status" value="1"/>
</dbReference>
<evidence type="ECO:0000313" key="3">
    <source>
        <dbReference type="EMBL" id="TCL44624.1"/>
    </source>
</evidence>
<feature type="transmembrane region" description="Helical" evidence="2">
    <location>
        <begin position="166"/>
        <end position="193"/>
    </location>
</feature>
<dbReference type="InterPro" id="IPR010380">
    <property type="entry name" value="DUF975"/>
</dbReference>
<dbReference type="Proteomes" id="UP000294682">
    <property type="component" value="Unassembled WGS sequence"/>
</dbReference>
<dbReference type="RefSeq" id="WP_132084022.1">
    <property type="nucleotide sequence ID" value="NZ_JADNAH010000095.1"/>
</dbReference>
<evidence type="ECO:0000313" key="4">
    <source>
        <dbReference type="Proteomes" id="UP000294682"/>
    </source>
</evidence>
<reference evidence="3 4" key="1">
    <citation type="submission" date="2019-03" db="EMBL/GenBank/DDBJ databases">
        <title>Genomic Encyclopedia of Type Strains, Phase IV (KMG-IV): sequencing the most valuable type-strain genomes for metagenomic binning, comparative biology and taxonomic classification.</title>
        <authorList>
            <person name="Goeker M."/>
        </authorList>
    </citation>
    <scope>NUCLEOTIDE SEQUENCE [LARGE SCALE GENOMIC DNA]</scope>
    <source>
        <strain evidence="3 4">DSM 100433</strain>
    </source>
</reference>
<dbReference type="AlphaFoldDB" id="A0A9X8Y8Y4"/>